<reference evidence="2 3" key="1">
    <citation type="submission" date="2023-06" db="EMBL/GenBank/DDBJ databases">
        <title>Rock-solubilizing bacteria, Microbacterium invictum, promotes re-establishment of vegetation in rocky wasteland by accelerating rock bio-weathering and reshaping soil bacterial community.</title>
        <authorList>
            <person name="Liu C."/>
        </authorList>
    </citation>
    <scope>NUCLEOTIDE SEQUENCE [LARGE SCALE GENOMIC DNA]</scope>
    <source>
        <strain evidence="2 3">X-18</strain>
    </source>
</reference>
<evidence type="ECO:0000313" key="3">
    <source>
        <dbReference type="Proteomes" id="UP001324533"/>
    </source>
</evidence>
<evidence type="ECO:0000256" key="1">
    <source>
        <dbReference type="SAM" id="MobiDB-lite"/>
    </source>
</evidence>
<name>A0ABZ0VDN1_9MICO</name>
<evidence type="ECO:0000313" key="2">
    <source>
        <dbReference type="EMBL" id="WQB71239.1"/>
    </source>
</evidence>
<keyword evidence="3" id="KW-1185">Reference proteome</keyword>
<sequence length="79" mass="8074">MDDKDLPEGVINADPAGGYGDQHDSAAAERSSAGADSEALDRSGLAVNPETIADGDVESDAPTQGLDPDLSTDNQTEED</sequence>
<accession>A0ABZ0VDN1</accession>
<protein>
    <submittedName>
        <fullName evidence="2">Uncharacterized protein</fullName>
    </submittedName>
</protein>
<proteinExistence type="predicted"/>
<dbReference type="EMBL" id="CP139779">
    <property type="protein sequence ID" value="WQB71239.1"/>
    <property type="molecule type" value="Genomic_DNA"/>
</dbReference>
<feature type="region of interest" description="Disordered" evidence="1">
    <location>
        <begin position="1"/>
        <end position="79"/>
    </location>
</feature>
<gene>
    <name evidence="2" type="ORF">T9R20_04525</name>
</gene>
<dbReference type="RefSeq" id="WP_322411357.1">
    <property type="nucleotide sequence ID" value="NZ_CP139779.1"/>
</dbReference>
<organism evidence="2 3">
    <name type="scientific">Microbacterium invictum</name>
    <dbReference type="NCBI Taxonomy" id="515415"/>
    <lineage>
        <taxon>Bacteria</taxon>
        <taxon>Bacillati</taxon>
        <taxon>Actinomycetota</taxon>
        <taxon>Actinomycetes</taxon>
        <taxon>Micrococcales</taxon>
        <taxon>Microbacteriaceae</taxon>
        <taxon>Microbacterium</taxon>
    </lineage>
</organism>
<dbReference type="Proteomes" id="UP001324533">
    <property type="component" value="Chromosome"/>
</dbReference>